<feature type="chain" id="PRO_5009115512" evidence="2">
    <location>
        <begin position="45"/>
        <end position="152"/>
    </location>
</feature>
<feature type="region of interest" description="Disordered" evidence="1">
    <location>
        <begin position="80"/>
        <end position="120"/>
    </location>
</feature>
<gene>
    <name evidence="3" type="ORF">g.13157</name>
</gene>
<dbReference type="AlphaFoldDB" id="A0A1E1WPY2"/>
<organism evidence="3">
    <name type="scientific">Pectinophora gossypiella</name>
    <name type="common">Cotton pink bollworm</name>
    <name type="synonym">Depressaria gossypiella</name>
    <dbReference type="NCBI Taxonomy" id="13191"/>
    <lineage>
        <taxon>Eukaryota</taxon>
        <taxon>Metazoa</taxon>
        <taxon>Ecdysozoa</taxon>
        <taxon>Arthropoda</taxon>
        <taxon>Hexapoda</taxon>
        <taxon>Insecta</taxon>
        <taxon>Pterygota</taxon>
        <taxon>Neoptera</taxon>
        <taxon>Endopterygota</taxon>
        <taxon>Lepidoptera</taxon>
        <taxon>Glossata</taxon>
        <taxon>Ditrysia</taxon>
        <taxon>Gelechioidea</taxon>
        <taxon>Gelechiidae</taxon>
        <taxon>Apatetrinae</taxon>
        <taxon>Pectinophora</taxon>
    </lineage>
</organism>
<feature type="compositionally biased region" description="Basic and acidic residues" evidence="1">
    <location>
        <begin position="93"/>
        <end position="107"/>
    </location>
</feature>
<dbReference type="EMBL" id="GDQN01002087">
    <property type="protein sequence ID" value="JAT88967.1"/>
    <property type="molecule type" value="Transcribed_RNA"/>
</dbReference>
<accession>A0A1E1WPY2</accession>
<proteinExistence type="predicted"/>
<feature type="non-terminal residue" evidence="3">
    <location>
        <position position="1"/>
    </location>
</feature>
<protein>
    <submittedName>
        <fullName evidence="3">Uncharacterized protein</fullName>
    </submittedName>
</protein>
<evidence type="ECO:0000313" key="3">
    <source>
        <dbReference type="EMBL" id="JAT88967.1"/>
    </source>
</evidence>
<sequence>GRHRIKSKFREFIIPRRSYLKPAKTMASSLVLLLSLALFATAIAAPVPDEAETTTTGSDVALVEVLEVVETIPVIALAEDPKAQGATSTETSEEPKSDATTKEAEHKIAKRSALRGDNPSNDLLANLEGLQYENGLSGLAGRKIKFLPTWLG</sequence>
<reference evidence="3" key="1">
    <citation type="submission" date="2015-09" db="EMBL/GenBank/DDBJ databases">
        <title>De novo assembly of Pectinophora gossypiella (Pink Bollworm) gut transcriptome.</title>
        <authorList>
            <person name="Tassone E.E."/>
        </authorList>
    </citation>
    <scope>NUCLEOTIDE SEQUENCE</scope>
</reference>
<feature type="signal peptide" evidence="2">
    <location>
        <begin position="1"/>
        <end position="44"/>
    </location>
</feature>
<evidence type="ECO:0000256" key="1">
    <source>
        <dbReference type="SAM" id="MobiDB-lite"/>
    </source>
</evidence>
<evidence type="ECO:0000256" key="2">
    <source>
        <dbReference type="SAM" id="SignalP"/>
    </source>
</evidence>
<name>A0A1E1WPY2_PECGO</name>
<keyword evidence="2" id="KW-0732">Signal</keyword>